<reference evidence="1" key="1">
    <citation type="submission" date="2017-05" db="UniProtKB">
        <authorList>
            <consortium name="EnsemblMetazoa"/>
        </authorList>
    </citation>
    <scope>IDENTIFICATION</scope>
</reference>
<evidence type="ECO:0008006" key="2">
    <source>
        <dbReference type="Google" id="ProtNLM"/>
    </source>
</evidence>
<proteinExistence type="predicted"/>
<dbReference type="EnsemblMetazoa" id="Aqu2.1.01615_001">
    <property type="protein sequence ID" value="Aqu2.1.01615_001"/>
    <property type="gene ID" value="Aqu2.1.01615"/>
</dbReference>
<dbReference type="InParanoid" id="A0A1X7SHR3"/>
<dbReference type="Gene3D" id="3.90.215.10">
    <property type="entry name" value="Gamma Fibrinogen, chain A, domain 1"/>
    <property type="match status" value="1"/>
</dbReference>
<accession>A0A1X7SHR3</accession>
<evidence type="ECO:0000313" key="1">
    <source>
        <dbReference type="EnsemblMetazoa" id="Aqu2.1.01615_001"/>
    </source>
</evidence>
<dbReference type="NCBIfam" id="NF040941">
    <property type="entry name" value="GGGWT_bact"/>
    <property type="match status" value="1"/>
</dbReference>
<protein>
    <recommendedName>
        <fullName evidence="2">Fibrinogen C-terminal domain-containing protein</fullName>
    </recommendedName>
</protein>
<dbReference type="InterPro" id="IPR014716">
    <property type="entry name" value="Fibrinogen_a/b/g_C_1"/>
</dbReference>
<dbReference type="SUPFAM" id="SSF56496">
    <property type="entry name" value="Fibrinogen C-terminal domain-like"/>
    <property type="match status" value="1"/>
</dbReference>
<name>A0A1X7SHR3_AMPQE</name>
<sequence>MQSMETSIDLLSETQKTTLETLNTTSQSMQSIEARIDLLSETQKTTLNDLYEKLNPEDPVKSSLSRRSCAEVLEHSPNSLSGCYNLSDPNGQPHSVYCHMDNLCNSGGGWKLVTKLDMTNINENCPTGLRLYHRDGGRACGRQESATRSYSRTIFPVNYEYSQVCGKVIGYQKGHPDGPVGNDRVSLTHGTTRSHIWSFLAAPSEVHIKFSNCPCSSDGAVDVPSYIGSDYYCESARTSLDPLYLDRLFTDDPLWDGKNCNFNEAACCKRPLIPWFHKNLGYTTTDYIEMGFYFNEGTHDEDSPVFQYEIYVK</sequence>
<dbReference type="AlphaFoldDB" id="A0A1X7SHR3"/>
<organism evidence="1">
    <name type="scientific">Amphimedon queenslandica</name>
    <name type="common">Sponge</name>
    <dbReference type="NCBI Taxonomy" id="400682"/>
    <lineage>
        <taxon>Eukaryota</taxon>
        <taxon>Metazoa</taxon>
        <taxon>Porifera</taxon>
        <taxon>Demospongiae</taxon>
        <taxon>Heteroscleromorpha</taxon>
        <taxon>Haplosclerida</taxon>
        <taxon>Niphatidae</taxon>
        <taxon>Amphimedon</taxon>
    </lineage>
</organism>
<dbReference type="InterPro" id="IPR036056">
    <property type="entry name" value="Fibrinogen-like_C"/>
</dbReference>